<evidence type="ECO:0000256" key="2">
    <source>
        <dbReference type="SAM" id="Phobius"/>
    </source>
</evidence>
<evidence type="ECO:0000313" key="4">
    <source>
        <dbReference type="Proteomes" id="UP001218218"/>
    </source>
</evidence>
<feature type="region of interest" description="Disordered" evidence="1">
    <location>
        <begin position="33"/>
        <end position="52"/>
    </location>
</feature>
<keyword evidence="2" id="KW-0812">Transmembrane</keyword>
<keyword evidence="2" id="KW-1133">Transmembrane helix</keyword>
<feature type="compositionally biased region" description="Basic and acidic residues" evidence="1">
    <location>
        <begin position="187"/>
        <end position="196"/>
    </location>
</feature>
<name>A0AAD7ALU3_9AGAR</name>
<organism evidence="3 4">
    <name type="scientific">Mycena albidolilacea</name>
    <dbReference type="NCBI Taxonomy" id="1033008"/>
    <lineage>
        <taxon>Eukaryota</taxon>
        <taxon>Fungi</taxon>
        <taxon>Dikarya</taxon>
        <taxon>Basidiomycota</taxon>
        <taxon>Agaricomycotina</taxon>
        <taxon>Agaricomycetes</taxon>
        <taxon>Agaricomycetidae</taxon>
        <taxon>Agaricales</taxon>
        <taxon>Marasmiineae</taxon>
        <taxon>Mycenaceae</taxon>
        <taxon>Mycena</taxon>
    </lineage>
</organism>
<evidence type="ECO:0000256" key="1">
    <source>
        <dbReference type="SAM" id="MobiDB-lite"/>
    </source>
</evidence>
<dbReference type="EMBL" id="JARIHO010000004">
    <property type="protein sequence ID" value="KAJ7362560.1"/>
    <property type="molecule type" value="Genomic_DNA"/>
</dbReference>
<dbReference type="AlphaFoldDB" id="A0AAD7ALU3"/>
<comment type="caution">
    <text evidence="3">The sequence shown here is derived from an EMBL/GenBank/DDBJ whole genome shotgun (WGS) entry which is preliminary data.</text>
</comment>
<evidence type="ECO:0008006" key="5">
    <source>
        <dbReference type="Google" id="ProtNLM"/>
    </source>
</evidence>
<accession>A0AAD7ALU3</accession>
<proteinExistence type="predicted"/>
<keyword evidence="4" id="KW-1185">Reference proteome</keyword>
<sequence length="223" mass="23242">MLSTLDSQKAVEDVQQVHMAQFANLPPELVGPVDGAVPATPGSTRPTLASDTVPFSVNSSTSTGGSTPAVAAALSFSDEASGGGRQKYAPIIIGLLSDNLLLALLLVAIGIVLYIQRSGRSAAGGKRTRHLDDVVAYPDVPSDNESLVTVDKEAPLSPASGFKKVINLLSPASAISIMRGISSFGGDAKRPCDGNDPKPPSKRRRKEVDLPFGSVPPFPSMYF</sequence>
<keyword evidence="2" id="KW-0472">Membrane</keyword>
<feature type="compositionally biased region" description="Pro residues" evidence="1">
    <location>
        <begin position="214"/>
        <end position="223"/>
    </location>
</feature>
<evidence type="ECO:0000313" key="3">
    <source>
        <dbReference type="EMBL" id="KAJ7362560.1"/>
    </source>
</evidence>
<gene>
    <name evidence="3" type="ORF">DFH08DRAFT_950822</name>
</gene>
<protein>
    <recommendedName>
        <fullName evidence="5">Transmembrane protein</fullName>
    </recommendedName>
</protein>
<feature type="region of interest" description="Disordered" evidence="1">
    <location>
        <begin position="186"/>
        <end position="223"/>
    </location>
</feature>
<reference evidence="3" key="1">
    <citation type="submission" date="2023-03" db="EMBL/GenBank/DDBJ databases">
        <title>Massive genome expansion in bonnet fungi (Mycena s.s.) driven by repeated elements and novel gene families across ecological guilds.</title>
        <authorList>
            <consortium name="Lawrence Berkeley National Laboratory"/>
            <person name="Harder C.B."/>
            <person name="Miyauchi S."/>
            <person name="Viragh M."/>
            <person name="Kuo A."/>
            <person name="Thoen E."/>
            <person name="Andreopoulos B."/>
            <person name="Lu D."/>
            <person name="Skrede I."/>
            <person name="Drula E."/>
            <person name="Henrissat B."/>
            <person name="Morin E."/>
            <person name="Kohler A."/>
            <person name="Barry K."/>
            <person name="LaButti K."/>
            <person name="Morin E."/>
            <person name="Salamov A."/>
            <person name="Lipzen A."/>
            <person name="Mereny Z."/>
            <person name="Hegedus B."/>
            <person name="Baldrian P."/>
            <person name="Stursova M."/>
            <person name="Weitz H."/>
            <person name="Taylor A."/>
            <person name="Grigoriev I.V."/>
            <person name="Nagy L.G."/>
            <person name="Martin F."/>
            <person name="Kauserud H."/>
        </authorList>
    </citation>
    <scope>NUCLEOTIDE SEQUENCE</scope>
    <source>
        <strain evidence="3">CBHHK002</strain>
    </source>
</reference>
<dbReference type="Proteomes" id="UP001218218">
    <property type="component" value="Unassembled WGS sequence"/>
</dbReference>
<feature type="transmembrane region" description="Helical" evidence="2">
    <location>
        <begin position="91"/>
        <end position="115"/>
    </location>
</feature>
<feature type="compositionally biased region" description="Polar residues" evidence="1">
    <location>
        <begin position="41"/>
        <end position="52"/>
    </location>
</feature>